<dbReference type="GeneID" id="92035394"/>
<comment type="caution">
    <text evidence="2">The sequence shown here is derived from an EMBL/GenBank/DDBJ whole genome shotgun (WGS) entry which is preliminary data.</text>
</comment>
<gene>
    <name evidence="2" type="ORF">J3D65DRAFT_655102</name>
</gene>
<name>A0ABR1ME61_9PEZI</name>
<proteinExistence type="predicted"/>
<feature type="compositionally biased region" description="Polar residues" evidence="1">
    <location>
        <begin position="72"/>
        <end position="84"/>
    </location>
</feature>
<feature type="region of interest" description="Disordered" evidence="1">
    <location>
        <begin position="72"/>
        <end position="150"/>
    </location>
</feature>
<dbReference type="Proteomes" id="UP001360953">
    <property type="component" value="Unassembled WGS sequence"/>
</dbReference>
<dbReference type="RefSeq" id="XP_066660112.1">
    <property type="nucleotide sequence ID" value="XM_066802488.1"/>
</dbReference>
<evidence type="ECO:0000256" key="1">
    <source>
        <dbReference type="SAM" id="MobiDB-lite"/>
    </source>
</evidence>
<protein>
    <submittedName>
        <fullName evidence="2">Uncharacterized protein</fullName>
    </submittedName>
</protein>
<dbReference type="EMBL" id="JBBPEH010000001">
    <property type="protein sequence ID" value="KAK7544877.1"/>
    <property type="molecule type" value="Genomic_DNA"/>
</dbReference>
<evidence type="ECO:0000313" key="3">
    <source>
        <dbReference type="Proteomes" id="UP001360953"/>
    </source>
</evidence>
<organism evidence="2 3">
    <name type="scientific">Phyllosticta citribraziliensis</name>
    <dbReference type="NCBI Taxonomy" id="989973"/>
    <lineage>
        <taxon>Eukaryota</taxon>
        <taxon>Fungi</taxon>
        <taxon>Dikarya</taxon>
        <taxon>Ascomycota</taxon>
        <taxon>Pezizomycotina</taxon>
        <taxon>Dothideomycetes</taxon>
        <taxon>Dothideomycetes incertae sedis</taxon>
        <taxon>Botryosphaeriales</taxon>
        <taxon>Phyllostictaceae</taxon>
        <taxon>Phyllosticta</taxon>
    </lineage>
</organism>
<sequence>MAVSLLRSPLISLAAPHGVGLFDQFYSRVSREPDLRSFSLPFRFSRFSYDDQRRSGDYCDSVVAITSCSHESGYCSSRRPQSRSTVKHHGLSDDTVQASVKKPREKRYDVQQVPIHHLASDREAERKLRKRISQQRARAHDGGSARHGPP</sequence>
<accession>A0ABR1ME61</accession>
<reference evidence="2 3" key="1">
    <citation type="submission" date="2024-04" db="EMBL/GenBank/DDBJ databases">
        <title>Phyllosticta paracitricarpa is synonymous to the EU quarantine fungus P. citricarpa based on phylogenomic analyses.</title>
        <authorList>
            <consortium name="Lawrence Berkeley National Laboratory"/>
            <person name="Van ingen-buijs V.A."/>
            <person name="Van westerhoven A.C."/>
            <person name="Haridas S."/>
            <person name="Skiadas P."/>
            <person name="Martin F."/>
            <person name="Groenewald J.Z."/>
            <person name="Crous P.W."/>
            <person name="Seidl M.F."/>
        </authorList>
    </citation>
    <scope>NUCLEOTIDE SEQUENCE [LARGE SCALE GENOMIC DNA]</scope>
    <source>
        <strain evidence="2 3">CPC 17464</strain>
    </source>
</reference>
<evidence type="ECO:0000313" key="2">
    <source>
        <dbReference type="EMBL" id="KAK7544877.1"/>
    </source>
</evidence>
<keyword evidence="3" id="KW-1185">Reference proteome</keyword>